<protein>
    <recommendedName>
        <fullName evidence="3">STAS domain-containing protein</fullName>
    </recommendedName>
</protein>
<accession>A0ABW9SN60</accession>
<evidence type="ECO:0008006" key="3">
    <source>
        <dbReference type="Google" id="ProtNLM"/>
    </source>
</evidence>
<dbReference type="Proteomes" id="UP000735592">
    <property type="component" value="Unassembled WGS sequence"/>
</dbReference>
<dbReference type="EMBL" id="WNKW01000003">
    <property type="protein sequence ID" value="MTW33472.1"/>
    <property type="molecule type" value="Genomic_DNA"/>
</dbReference>
<proteinExistence type="predicted"/>
<sequence>MSAPHVSAVTLGCIETDHAGVRLIVHASAEDHCNMRASQLASLLRLISADGLDAFLGQDRATKDGVLWLASSLADEVERMLPVVSLEISLRGTPPNSRPGPEVQDATQ</sequence>
<organism evidence="1 2">
    <name type="scientific">Pseudoduganella danionis</name>
    <dbReference type="NCBI Taxonomy" id="1890295"/>
    <lineage>
        <taxon>Bacteria</taxon>
        <taxon>Pseudomonadati</taxon>
        <taxon>Pseudomonadota</taxon>
        <taxon>Betaproteobacteria</taxon>
        <taxon>Burkholderiales</taxon>
        <taxon>Oxalobacteraceae</taxon>
        <taxon>Telluria group</taxon>
        <taxon>Pseudoduganella</taxon>
    </lineage>
</organism>
<name>A0ABW9SN60_9BURK</name>
<reference evidence="1 2" key="1">
    <citation type="submission" date="2019-11" db="EMBL/GenBank/DDBJ databases">
        <title>Type strains purchased from KCTC, JCM and DSMZ.</title>
        <authorList>
            <person name="Lu H."/>
        </authorList>
    </citation>
    <scope>NUCLEOTIDE SEQUENCE [LARGE SCALE GENOMIC DNA]</scope>
    <source>
        <strain evidence="1 2">DSM 103461</strain>
    </source>
</reference>
<gene>
    <name evidence="1" type="ORF">GM655_11610</name>
</gene>
<dbReference type="RefSeq" id="WP_155434865.1">
    <property type="nucleotide sequence ID" value="NZ_JBHLXK010000005.1"/>
</dbReference>
<evidence type="ECO:0000313" key="1">
    <source>
        <dbReference type="EMBL" id="MTW33472.1"/>
    </source>
</evidence>
<keyword evidence="2" id="KW-1185">Reference proteome</keyword>
<comment type="caution">
    <text evidence="1">The sequence shown here is derived from an EMBL/GenBank/DDBJ whole genome shotgun (WGS) entry which is preliminary data.</text>
</comment>
<evidence type="ECO:0000313" key="2">
    <source>
        <dbReference type="Proteomes" id="UP000735592"/>
    </source>
</evidence>